<keyword evidence="1" id="KW-0812">Transmembrane</keyword>
<feature type="transmembrane region" description="Helical" evidence="1">
    <location>
        <begin position="133"/>
        <end position="160"/>
    </location>
</feature>
<accession>A0A7Y8GZ00</accession>
<evidence type="ECO:0000256" key="1">
    <source>
        <dbReference type="SAM" id="Phobius"/>
    </source>
</evidence>
<feature type="transmembrane region" description="Helical" evidence="1">
    <location>
        <begin position="35"/>
        <end position="53"/>
    </location>
</feature>
<dbReference type="Proteomes" id="UP000545507">
    <property type="component" value="Unassembled WGS sequence"/>
</dbReference>
<dbReference type="PIRSF" id="PIRSF020606">
    <property type="entry name" value="UCP020606"/>
    <property type="match status" value="1"/>
</dbReference>
<dbReference type="InterPro" id="IPR014509">
    <property type="entry name" value="YjdF-like"/>
</dbReference>
<comment type="caution">
    <text evidence="2">The sequence shown here is derived from an EMBL/GenBank/DDBJ whole genome shotgun (WGS) entry which is preliminary data.</text>
</comment>
<dbReference type="EMBL" id="VYGV01000016">
    <property type="protein sequence ID" value="NWF47465.1"/>
    <property type="molecule type" value="Genomic_DNA"/>
</dbReference>
<reference evidence="2 3" key="1">
    <citation type="submission" date="2019-09" db="EMBL/GenBank/DDBJ databases">
        <title>Hydrogenophaga aromatica sp. nov., isolated from a para-xylene-degrading enrichment culture.</title>
        <authorList>
            <person name="Tancsics A."/>
            <person name="Banerjee S."/>
        </authorList>
    </citation>
    <scope>NUCLEOTIDE SEQUENCE [LARGE SCALE GENOMIC DNA]</scope>
    <source>
        <strain evidence="2 3">D2P1</strain>
    </source>
</reference>
<dbReference type="RefSeq" id="WP_177137339.1">
    <property type="nucleotide sequence ID" value="NZ_VYGV01000016.1"/>
</dbReference>
<dbReference type="AlphaFoldDB" id="A0A7Y8GZ00"/>
<name>A0A7Y8GZ00_9BURK</name>
<protein>
    <submittedName>
        <fullName evidence="2">DUF2238 domain-containing protein</fullName>
    </submittedName>
</protein>
<evidence type="ECO:0000313" key="3">
    <source>
        <dbReference type="Proteomes" id="UP000545507"/>
    </source>
</evidence>
<gene>
    <name evidence="2" type="ORF">F3K02_19755</name>
</gene>
<keyword evidence="1" id="KW-1133">Transmembrane helix</keyword>
<keyword evidence="3" id="KW-1185">Reference proteome</keyword>
<feature type="transmembrane region" description="Helical" evidence="1">
    <location>
        <begin position="60"/>
        <end position="81"/>
    </location>
</feature>
<dbReference type="Pfam" id="PF09997">
    <property type="entry name" value="DUF2238"/>
    <property type="match status" value="1"/>
</dbReference>
<sequence>MYESSLGPRGLLIYSLVLLALLALSGFHPLELDTWALEVAPVIISLPLLWFSWQRFPLTRLVYALIFVHALVLMLGGHYTYAKVPLGFWIQDFMGLARNPYDGIGHLAQGFVPALVARELLLRRTPLRTGRWLFVIVVCVCGAISALYELIEWGVAVAIGAGADAFLGTQGDPWDTQKDMALAFIGAIAAQGLLARWHDAQLARLPTPTKVRPAGV</sequence>
<evidence type="ECO:0000313" key="2">
    <source>
        <dbReference type="EMBL" id="NWF47465.1"/>
    </source>
</evidence>
<organism evidence="2 3">
    <name type="scientific">Hydrogenophaga aromaticivorans</name>
    <dbReference type="NCBI Taxonomy" id="2610898"/>
    <lineage>
        <taxon>Bacteria</taxon>
        <taxon>Pseudomonadati</taxon>
        <taxon>Pseudomonadota</taxon>
        <taxon>Betaproteobacteria</taxon>
        <taxon>Burkholderiales</taxon>
        <taxon>Comamonadaceae</taxon>
        <taxon>Hydrogenophaga</taxon>
    </lineage>
</organism>
<proteinExistence type="predicted"/>
<dbReference type="InterPro" id="IPR058534">
    <property type="entry name" value="YjdF"/>
</dbReference>
<keyword evidence="1" id="KW-0472">Membrane</keyword>